<proteinExistence type="predicted"/>
<dbReference type="PANTHER" id="PTHR35099:SF2">
    <property type="entry name" value="OS02G0182700 PROTEIN"/>
    <property type="match status" value="1"/>
</dbReference>
<dbReference type="PANTHER" id="PTHR35099">
    <property type="entry name" value="OS02G0182700 PROTEIN"/>
    <property type="match status" value="1"/>
</dbReference>
<reference evidence="3" key="1">
    <citation type="submission" date="2020-02" db="EMBL/GenBank/DDBJ databases">
        <authorList>
            <person name="Scholz U."/>
            <person name="Mascher M."/>
            <person name="Fiebig A."/>
        </authorList>
    </citation>
    <scope>NUCLEOTIDE SEQUENCE</scope>
</reference>
<dbReference type="AlphaFoldDB" id="A0A7I8LFJ1"/>
<evidence type="ECO:0000313" key="4">
    <source>
        <dbReference type="Proteomes" id="UP000663760"/>
    </source>
</evidence>
<dbReference type="OrthoDB" id="10590392at2759"/>
<name>A0A7I8LFJ1_SPIIN</name>
<sequence>MRLRLAAEAAGPVASRRTGKKKTLPELKIMEESLLRDRVELRKALEEQKKILVVLREENLKITKLKSDLAEAERSKNPQWNPGARQTVEDDVSGRQGFLIDLNCTPEEEDQ</sequence>
<evidence type="ECO:0000313" key="3">
    <source>
        <dbReference type="EMBL" id="CAA7408055.1"/>
    </source>
</evidence>
<organism evidence="3 4">
    <name type="scientific">Spirodela intermedia</name>
    <name type="common">Intermediate duckweed</name>
    <dbReference type="NCBI Taxonomy" id="51605"/>
    <lineage>
        <taxon>Eukaryota</taxon>
        <taxon>Viridiplantae</taxon>
        <taxon>Streptophyta</taxon>
        <taxon>Embryophyta</taxon>
        <taxon>Tracheophyta</taxon>
        <taxon>Spermatophyta</taxon>
        <taxon>Magnoliopsida</taxon>
        <taxon>Liliopsida</taxon>
        <taxon>Araceae</taxon>
        <taxon>Lemnoideae</taxon>
        <taxon>Spirodela</taxon>
    </lineage>
</organism>
<dbReference type="Proteomes" id="UP000663760">
    <property type="component" value="Chromosome 14"/>
</dbReference>
<evidence type="ECO:0000256" key="1">
    <source>
        <dbReference type="SAM" id="Coils"/>
    </source>
</evidence>
<protein>
    <submittedName>
        <fullName evidence="3">Uncharacterized protein</fullName>
    </submittedName>
</protein>
<accession>A0A7I8LFJ1</accession>
<feature type="coiled-coil region" evidence="1">
    <location>
        <begin position="38"/>
        <end position="75"/>
    </location>
</feature>
<feature type="region of interest" description="Disordered" evidence="2">
    <location>
        <begin position="1"/>
        <end position="22"/>
    </location>
</feature>
<keyword evidence="1" id="KW-0175">Coiled coil</keyword>
<keyword evidence="4" id="KW-1185">Reference proteome</keyword>
<evidence type="ECO:0000256" key="2">
    <source>
        <dbReference type="SAM" id="MobiDB-lite"/>
    </source>
</evidence>
<gene>
    <name evidence="3" type="ORF">SI8410_14018733</name>
</gene>
<dbReference type="EMBL" id="LR746277">
    <property type="protein sequence ID" value="CAA7408055.1"/>
    <property type="molecule type" value="Genomic_DNA"/>
</dbReference>